<gene>
    <name evidence="6" type="primary">eis2</name>
    <name evidence="6" type="ORF">GCM10022214_26090</name>
</gene>
<keyword evidence="7" id="KW-1185">Reference proteome</keyword>
<comment type="caution">
    <text evidence="6">The sequence shown here is derived from an EMBL/GenBank/DDBJ whole genome shotgun (WGS) entry which is preliminary data.</text>
</comment>
<dbReference type="InterPro" id="IPR041380">
    <property type="entry name" value="Acetyltransf_17"/>
</dbReference>
<dbReference type="Pfam" id="PF17668">
    <property type="entry name" value="Acetyltransf_17"/>
    <property type="match status" value="1"/>
</dbReference>
<protein>
    <submittedName>
        <fullName evidence="6">Amikacin resistance N-acetyltransferase Eis2</fullName>
    </submittedName>
</protein>
<dbReference type="NCBIfam" id="NF002367">
    <property type="entry name" value="PRK01346.1-4"/>
    <property type="match status" value="1"/>
</dbReference>
<evidence type="ECO:0000256" key="1">
    <source>
        <dbReference type="ARBA" id="ARBA00009213"/>
    </source>
</evidence>
<dbReference type="InterPro" id="IPR000182">
    <property type="entry name" value="GNAT_dom"/>
</dbReference>
<dbReference type="Gene3D" id="3.30.1050.10">
    <property type="entry name" value="SCP2 sterol-binding domain"/>
    <property type="match status" value="1"/>
</dbReference>
<dbReference type="RefSeq" id="WP_344945789.1">
    <property type="nucleotide sequence ID" value="NZ_BAAAZG010000016.1"/>
</dbReference>
<dbReference type="PROSITE" id="PS51186">
    <property type="entry name" value="GNAT"/>
    <property type="match status" value="1"/>
</dbReference>
<evidence type="ECO:0000313" key="7">
    <source>
        <dbReference type="Proteomes" id="UP001500683"/>
    </source>
</evidence>
<keyword evidence="3 4" id="KW-0012">Acyltransferase</keyword>
<dbReference type="SUPFAM" id="SSF55718">
    <property type="entry name" value="SCP-like"/>
    <property type="match status" value="1"/>
</dbReference>
<comment type="caution">
    <text evidence="4">Lacks conserved residue(s) required for the propagation of feature annotation.</text>
</comment>
<keyword evidence="2 4" id="KW-0808">Transferase</keyword>
<dbReference type="Proteomes" id="UP001500683">
    <property type="component" value="Unassembled WGS sequence"/>
</dbReference>
<sequence length="409" mass="45178">MTDLRIRPVPESDLDKVLDLADTVFHHRTDADARERLTWLPRRAERVGAYEGDELVGFLAAVPLRLSVPGGELDCAGVTLVGVLPTHRRRGVLTAMIDRLWETAAERGQPLAALYAAEAAIYGRFGFGVATRALSVEVDSSRPLGLRVEPDPRPLRMVPYERAAEVLGPLYERAVARRPGQLRRAPEWWSHMTVPRLSQDDEERTIPRVVVLDGDPGGYAIYRTRHGDEDAGTPAVVHLEELEADDARVHAALWRYLVSIDLTEQVKGWSLPVDEPLPLMAADPDQVTVIRDRGMLWLRLVDVPAALAARGWATTDELVLRVHDDRLPANQGTWRLRTRPGRAQAACERVDAAPDLTLDVRDLGSIYLGGFQATQLVRTGIVTEHTPDAAARLDAALAVPLAPFCADDF</sequence>
<organism evidence="6 7">
    <name type="scientific">Actinomadura miaoliensis</name>
    <dbReference type="NCBI Taxonomy" id="430685"/>
    <lineage>
        <taxon>Bacteria</taxon>
        <taxon>Bacillati</taxon>
        <taxon>Actinomycetota</taxon>
        <taxon>Actinomycetes</taxon>
        <taxon>Streptosporangiales</taxon>
        <taxon>Thermomonosporaceae</taxon>
        <taxon>Actinomadura</taxon>
    </lineage>
</organism>
<dbReference type="Gene3D" id="3.40.630.30">
    <property type="match status" value="2"/>
</dbReference>
<comment type="similarity">
    <text evidence="1 4">Belongs to the acetyltransferase Eis family.</text>
</comment>
<evidence type="ECO:0000259" key="5">
    <source>
        <dbReference type="PROSITE" id="PS51186"/>
    </source>
</evidence>
<dbReference type="CDD" id="cd04301">
    <property type="entry name" value="NAT_SF"/>
    <property type="match status" value="1"/>
</dbReference>
<dbReference type="InterPro" id="IPR036527">
    <property type="entry name" value="SCP2_sterol-bd_dom_sf"/>
</dbReference>
<dbReference type="PANTHER" id="PTHR37817">
    <property type="entry name" value="N-ACETYLTRANSFERASE EIS"/>
    <property type="match status" value="1"/>
</dbReference>
<evidence type="ECO:0000313" key="6">
    <source>
        <dbReference type="EMBL" id="GAA4069600.1"/>
    </source>
</evidence>
<feature type="active site" description="Proton acceptor; via carboxylate" evidence="4">
    <location>
        <position position="409"/>
    </location>
</feature>
<dbReference type="Pfam" id="PF13527">
    <property type="entry name" value="Acetyltransf_9"/>
    <property type="match status" value="1"/>
</dbReference>
<name>A0ABP7VL30_9ACTN</name>
<dbReference type="InterPro" id="IPR025559">
    <property type="entry name" value="Eis_dom"/>
</dbReference>
<dbReference type="InterPro" id="IPR016181">
    <property type="entry name" value="Acyl_CoA_acyltransferase"/>
</dbReference>
<reference evidence="7" key="1">
    <citation type="journal article" date="2019" name="Int. J. Syst. Evol. Microbiol.">
        <title>The Global Catalogue of Microorganisms (GCM) 10K type strain sequencing project: providing services to taxonomists for standard genome sequencing and annotation.</title>
        <authorList>
            <consortium name="The Broad Institute Genomics Platform"/>
            <consortium name="The Broad Institute Genome Sequencing Center for Infectious Disease"/>
            <person name="Wu L."/>
            <person name="Ma J."/>
        </authorList>
    </citation>
    <scope>NUCLEOTIDE SEQUENCE [LARGE SCALE GENOMIC DNA]</scope>
    <source>
        <strain evidence="7">JCM 16702</strain>
    </source>
</reference>
<dbReference type="HAMAP" id="MF_01812">
    <property type="entry name" value="Eis"/>
    <property type="match status" value="1"/>
</dbReference>
<comment type="subunit">
    <text evidence="4">Homohexamer; trimer of dimers.</text>
</comment>
<evidence type="ECO:0000256" key="2">
    <source>
        <dbReference type="ARBA" id="ARBA00022679"/>
    </source>
</evidence>
<accession>A0ABP7VL30</accession>
<feature type="binding site" evidence="4">
    <location>
        <begin position="81"/>
        <end position="83"/>
    </location>
    <ligand>
        <name>acetyl-CoA</name>
        <dbReference type="ChEBI" id="CHEBI:57288"/>
    </ligand>
</feature>
<dbReference type="EMBL" id="BAAAZG010000016">
    <property type="protein sequence ID" value="GAA4069600.1"/>
    <property type="molecule type" value="Genomic_DNA"/>
</dbReference>
<dbReference type="InterPro" id="IPR051554">
    <property type="entry name" value="Acetyltransferase_Eis"/>
</dbReference>
<dbReference type="PANTHER" id="PTHR37817:SF1">
    <property type="entry name" value="N-ACETYLTRANSFERASE EIS"/>
    <property type="match status" value="1"/>
</dbReference>
<evidence type="ECO:0000256" key="4">
    <source>
        <dbReference type="HAMAP-Rule" id="MF_01812"/>
    </source>
</evidence>
<feature type="domain" description="N-acetyltransferase" evidence="5">
    <location>
        <begin position="4"/>
        <end position="149"/>
    </location>
</feature>
<dbReference type="SUPFAM" id="SSF55729">
    <property type="entry name" value="Acyl-CoA N-acyltransferases (Nat)"/>
    <property type="match status" value="1"/>
</dbReference>
<dbReference type="InterPro" id="IPR022902">
    <property type="entry name" value="NAcTrfase_Eis"/>
</dbReference>
<evidence type="ECO:0000256" key="3">
    <source>
        <dbReference type="ARBA" id="ARBA00023315"/>
    </source>
</evidence>
<feature type="binding site" evidence="4">
    <location>
        <begin position="89"/>
        <end position="94"/>
    </location>
    <ligand>
        <name>acetyl-CoA</name>
        <dbReference type="ChEBI" id="CHEBI:57288"/>
    </ligand>
</feature>
<proteinExistence type="inferred from homology"/>
<feature type="active site" description="Proton donor" evidence="4">
    <location>
        <position position="122"/>
    </location>
</feature>
<dbReference type="Pfam" id="PF13530">
    <property type="entry name" value="SCP2_2"/>
    <property type="match status" value="1"/>
</dbReference>